<organism evidence="2 3">
    <name type="scientific">Lagenidium giganteum</name>
    <dbReference type="NCBI Taxonomy" id="4803"/>
    <lineage>
        <taxon>Eukaryota</taxon>
        <taxon>Sar</taxon>
        <taxon>Stramenopiles</taxon>
        <taxon>Oomycota</taxon>
        <taxon>Peronosporomycetes</taxon>
        <taxon>Pythiales</taxon>
        <taxon>Pythiaceae</taxon>
    </lineage>
</organism>
<sequence length="158" mass="17433">MFFDGAARGNPGPAAAGAVVIEIHWASAQLLGCETNNVAEFQALLHGLAYCRSAGLHNLTVVGDSRFIIDALRLGRRPVNAALVTLFLIAHHLRGGFQHCRWRHHRRSFNRMADSLANWALDNRCSATFHHPHPVPTSVLQFLSSDVWAASPQRLPIE</sequence>
<evidence type="ECO:0000259" key="1">
    <source>
        <dbReference type="PROSITE" id="PS50879"/>
    </source>
</evidence>
<dbReference type="SUPFAM" id="SSF53098">
    <property type="entry name" value="Ribonuclease H-like"/>
    <property type="match status" value="1"/>
</dbReference>
<protein>
    <recommendedName>
        <fullName evidence="1">RNase H type-1 domain-containing protein</fullName>
    </recommendedName>
</protein>
<dbReference type="Pfam" id="PF13456">
    <property type="entry name" value="RVT_3"/>
    <property type="match status" value="1"/>
</dbReference>
<keyword evidence="3" id="KW-1185">Reference proteome</keyword>
<name>A0AAV2YNX4_9STRA</name>
<dbReference type="PANTHER" id="PTHR47723:SF24">
    <property type="entry name" value="RNASE H TYPE-1 DOMAIN-CONTAINING PROTEIN"/>
    <property type="match status" value="1"/>
</dbReference>
<dbReference type="InterPro" id="IPR036397">
    <property type="entry name" value="RNaseH_sf"/>
</dbReference>
<dbReference type="Gene3D" id="3.30.420.10">
    <property type="entry name" value="Ribonuclease H-like superfamily/Ribonuclease H"/>
    <property type="match status" value="1"/>
</dbReference>
<evidence type="ECO:0000313" key="3">
    <source>
        <dbReference type="Proteomes" id="UP001146120"/>
    </source>
</evidence>
<dbReference type="GO" id="GO:0003676">
    <property type="term" value="F:nucleic acid binding"/>
    <property type="evidence" value="ECO:0007669"/>
    <property type="project" value="InterPro"/>
</dbReference>
<dbReference type="InterPro" id="IPR012337">
    <property type="entry name" value="RNaseH-like_sf"/>
</dbReference>
<dbReference type="AlphaFoldDB" id="A0AAV2YNX4"/>
<dbReference type="CDD" id="cd09279">
    <property type="entry name" value="RNase_HI_like"/>
    <property type="match status" value="1"/>
</dbReference>
<gene>
    <name evidence="2" type="ORF">N0F65_001958</name>
</gene>
<dbReference type="InterPro" id="IPR053151">
    <property type="entry name" value="RNase_H-like"/>
</dbReference>
<comment type="caution">
    <text evidence="2">The sequence shown here is derived from an EMBL/GenBank/DDBJ whole genome shotgun (WGS) entry which is preliminary data.</text>
</comment>
<accession>A0AAV2YNX4</accession>
<dbReference type="PROSITE" id="PS50879">
    <property type="entry name" value="RNASE_H_1"/>
    <property type="match status" value="1"/>
</dbReference>
<dbReference type="GO" id="GO:0004523">
    <property type="term" value="F:RNA-DNA hybrid ribonuclease activity"/>
    <property type="evidence" value="ECO:0007669"/>
    <property type="project" value="InterPro"/>
</dbReference>
<proteinExistence type="predicted"/>
<reference evidence="2" key="2">
    <citation type="journal article" date="2023" name="Microbiol Resour">
        <title>Decontamination and Annotation of the Draft Genome Sequence of the Oomycete Lagenidium giganteum ARSEF 373.</title>
        <authorList>
            <person name="Morgan W.R."/>
            <person name="Tartar A."/>
        </authorList>
    </citation>
    <scope>NUCLEOTIDE SEQUENCE</scope>
    <source>
        <strain evidence="2">ARSEF 373</strain>
    </source>
</reference>
<dbReference type="Proteomes" id="UP001146120">
    <property type="component" value="Unassembled WGS sequence"/>
</dbReference>
<dbReference type="PANTHER" id="PTHR47723">
    <property type="entry name" value="OS05G0353850 PROTEIN"/>
    <property type="match status" value="1"/>
</dbReference>
<dbReference type="InterPro" id="IPR002156">
    <property type="entry name" value="RNaseH_domain"/>
</dbReference>
<reference evidence="2" key="1">
    <citation type="submission" date="2022-11" db="EMBL/GenBank/DDBJ databases">
        <authorList>
            <person name="Morgan W.R."/>
            <person name="Tartar A."/>
        </authorList>
    </citation>
    <scope>NUCLEOTIDE SEQUENCE</scope>
    <source>
        <strain evidence="2">ARSEF 373</strain>
    </source>
</reference>
<evidence type="ECO:0000313" key="2">
    <source>
        <dbReference type="EMBL" id="DAZ95478.1"/>
    </source>
</evidence>
<dbReference type="EMBL" id="DAKRPA010000202">
    <property type="protein sequence ID" value="DAZ95478.1"/>
    <property type="molecule type" value="Genomic_DNA"/>
</dbReference>
<feature type="domain" description="RNase H type-1" evidence="1">
    <location>
        <begin position="1"/>
        <end position="122"/>
    </location>
</feature>